<protein>
    <submittedName>
        <fullName evidence="2">Uncharacterized protein</fullName>
    </submittedName>
</protein>
<sequence length="45" mass="4789">MADRTRGPIRRHLPLILLVAFVAWIVVVIVLIAVSPDPGGSNPTG</sequence>
<name>A0A917TJT9_9ACTN</name>
<dbReference type="EMBL" id="BMPI01000012">
    <property type="protein sequence ID" value="GGM26106.1"/>
    <property type="molecule type" value="Genomic_DNA"/>
</dbReference>
<evidence type="ECO:0000313" key="2">
    <source>
        <dbReference type="EMBL" id="GGM26106.1"/>
    </source>
</evidence>
<organism evidence="2 3">
    <name type="scientific">Dactylosporangium sucinum</name>
    <dbReference type="NCBI Taxonomy" id="1424081"/>
    <lineage>
        <taxon>Bacteria</taxon>
        <taxon>Bacillati</taxon>
        <taxon>Actinomycetota</taxon>
        <taxon>Actinomycetes</taxon>
        <taxon>Micromonosporales</taxon>
        <taxon>Micromonosporaceae</taxon>
        <taxon>Dactylosporangium</taxon>
    </lineage>
</organism>
<gene>
    <name evidence="2" type="ORF">GCM10007977_029020</name>
</gene>
<evidence type="ECO:0000256" key="1">
    <source>
        <dbReference type="SAM" id="Phobius"/>
    </source>
</evidence>
<accession>A0A917TJT9</accession>
<dbReference type="RefSeq" id="WP_190250328.1">
    <property type="nucleotide sequence ID" value="NZ_BMPI01000012.1"/>
</dbReference>
<feature type="transmembrane region" description="Helical" evidence="1">
    <location>
        <begin position="12"/>
        <end position="34"/>
    </location>
</feature>
<proteinExistence type="predicted"/>
<keyword evidence="1" id="KW-1133">Transmembrane helix</keyword>
<comment type="caution">
    <text evidence="2">The sequence shown here is derived from an EMBL/GenBank/DDBJ whole genome shotgun (WGS) entry which is preliminary data.</text>
</comment>
<dbReference type="Proteomes" id="UP000642070">
    <property type="component" value="Unassembled WGS sequence"/>
</dbReference>
<keyword evidence="1" id="KW-0472">Membrane</keyword>
<reference evidence="2" key="1">
    <citation type="journal article" date="2014" name="Int. J. Syst. Evol. Microbiol.">
        <title>Complete genome sequence of Corynebacterium casei LMG S-19264T (=DSM 44701T), isolated from a smear-ripened cheese.</title>
        <authorList>
            <consortium name="US DOE Joint Genome Institute (JGI-PGF)"/>
            <person name="Walter F."/>
            <person name="Albersmeier A."/>
            <person name="Kalinowski J."/>
            <person name="Ruckert C."/>
        </authorList>
    </citation>
    <scope>NUCLEOTIDE SEQUENCE</scope>
    <source>
        <strain evidence="2">JCM 19831</strain>
    </source>
</reference>
<dbReference type="AlphaFoldDB" id="A0A917TJT9"/>
<keyword evidence="1" id="KW-0812">Transmembrane</keyword>
<evidence type="ECO:0000313" key="3">
    <source>
        <dbReference type="Proteomes" id="UP000642070"/>
    </source>
</evidence>
<reference evidence="2" key="2">
    <citation type="submission" date="2020-09" db="EMBL/GenBank/DDBJ databases">
        <authorList>
            <person name="Sun Q."/>
            <person name="Ohkuma M."/>
        </authorList>
    </citation>
    <scope>NUCLEOTIDE SEQUENCE</scope>
    <source>
        <strain evidence="2">JCM 19831</strain>
    </source>
</reference>
<keyword evidence="3" id="KW-1185">Reference proteome</keyword>